<evidence type="ECO:0000256" key="13">
    <source>
        <dbReference type="ARBA" id="ARBA00022801"/>
    </source>
</evidence>
<dbReference type="Gene3D" id="3.40.50.300">
    <property type="entry name" value="P-loop containing nucleotide triphosphate hydrolases"/>
    <property type="match status" value="1"/>
</dbReference>
<protein>
    <recommendedName>
        <fullName evidence="4">Replication-associated protein</fullName>
    </recommendedName>
    <alternativeName>
        <fullName evidence="17">ATP-dependent helicase Rep</fullName>
    </alternativeName>
    <alternativeName>
        <fullName evidence="18">RepP</fullName>
    </alternativeName>
</protein>
<dbReference type="GO" id="GO:0006260">
    <property type="term" value="P:DNA replication"/>
    <property type="evidence" value="ECO:0007669"/>
    <property type="project" value="UniProtKB-KW"/>
</dbReference>
<dbReference type="Gene3D" id="3.40.1310.20">
    <property type="match status" value="1"/>
</dbReference>
<evidence type="ECO:0000256" key="18">
    <source>
        <dbReference type="ARBA" id="ARBA00032243"/>
    </source>
</evidence>
<reference evidence="21" key="1">
    <citation type="submission" date="2020-01" db="EMBL/GenBank/DDBJ databases">
        <title>Viral genomes from wild and zoo birds in China.</title>
        <authorList>
            <person name="Yao Y."/>
            <person name="Shan T."/>
            <person name="Yang S."/>
            <person name="Zhang W."/>
        </authorList>
    </citation>
    <scope>NUCLEOTIDE SEQUENCE</scope>
    <source>
        <strain evidence="21">Zftegr02cir1</strain>
    </source>
</reference>
<keyword evidence="15" id="KW-0238">DNA-binding</keyword>
<feature type="domain" description="CRESS-DNA virus Rep endonuclease" evidence="20">
    <location>
        <begin position="4"/>
        <end position="103"/>
    </location>
</feature>
<keyword evidence="13" id="KW-0378">Hydrolase</keyword>
<dbReference type="EMBL" id="MT138047">
    <property type="protein sequence ID" value="QKN88855.1"/>
    <property type="molecule type" value="Genomic_DNA"/>
</dbReference>
<proteinExistence type="inferred from homology"/>
<dbReference type="PROSITE" id="PS52020">
    <property type="entry name" value="CRESS_DNA_REP"/>
    <property type="match status" value="1"/>
</dbReference>
<evidence type="ECO:0000256" key="17">
    <source>
        <dbReference type="ARBA" id="ARBA00030754"/>
    </source>
</evidence>
<keyword evidence="14" id="KW-0190">Covalent protein-DNA linkage</keyword>
<dbReference type="InterPro" id="IPR049912">
    <property type="entry name" value="CRESS_DNA_REP"/>
</dbReference>
<dbReference type="GO" id="GO:0004519">
    <property type="term" value="F:endonuclease activity"/>
    <property type="evidence" value="ECO:0007669"/>
    <property type="project" value="UniProtKB-KW"/>
</dbReference>
<comment type="subcellular location">
    <subcellularLocation>
        <location evidence="2">Host nucleus</location>
    </subcellularLocation>
</comment>
<evidence type="ECO:0000256" key="10">
    <source>
        <dbReference type="ARBA" id="ARBA00022723"/>
    </source>
</evidence>
<dbReference type="GO" id="GO:0003677">
    <property type="term" value="F:DNA binding"/>
    <property type="evidence" value="ECO:0007669"/>
    <property type="project" value="UniProtKB-KW"/>
</dbReference>
<evidence type="ECO:0000256" key="2">
    <source>
        <dbReference type="ARBA" id="ARBA00004147"/>
    </source>
</evidence>
<dbReference type="Pfam" id="PF02407">
    <property type="entry name" value="Viral_Rep"/>
    <property type="match status" value="1"/>
</dbReference>
<comment type="cofactor">
    <cofactor evidence="1">
        <name>Mn(2+)</name>
        <dbReference type="ChEBI" id="CHEBI:29035"/>
    </cofactor>
</comment>
<keyword evidence="5" id="KW-1048">Host nucleus</keyword>
<evidence type="ECO:0000256" key="7">
    <source>
        <dbReference type="ARBA" id="ARBA00022695"/>
    </source>
</evidence>
<dbReference type="GO" id="GO:0000166">
    <property type="term" value="F:nucleotide binding"/>
    <property type="evidence" value="ECO:0007669"/>
    <property type="project" value="UniProtKB-KW"/>
</dbReference>
<keyword evidence="16" id="KW-0511">Multifunctional enzyme</keyword>
<evidence type="ECO:0000256" key="15">
    <source>
        <dbReference type="ARBA" id="ARBA00023125"/>
    </source>
</evidence>
<evidence type="ECO:0000256" key="11">
    <source>
        <dbReference type="ARBA" id="ARBA00022741"/>
    </source>
</evidence>
<evidence type="ECO:0000256" key="16">
    <source>
        <dbReference type="ARBA" id="ARBA00023268"/>
    </source>
</evidence>
<comment type="similarity">
    <text evidence="3">Belongs to the nanoviruses/circoviruses replication-associated protein family.</text>
</comment>
<dbReference type="InterPro" id="IPR000605">
    <property type="entry name" value="Helicase_SF3_ssDNA/RNA_vir"/>
</dbReference>
<dbReference type="SUPFAM" id="SSF52540">
    <property type="entry name" value="P-loop containing nucleoside triphosphate hydrolases"/>
    <property type="match status" value="1"/>
</dbReference>
<evidence type="ECO:0000256" key="6">
    <source>
        <dbReference type="ARBA" id="ARBA00022679"/>
    </source>
</evidence>
<evidence type="ECO:0000256" key="9">
    <source>
        <dbReference type="ARBA" id="ARBA00022722"/>
    </source>
</evidence>
<name>A0A6M9Z7S7_9VIRU</name>
<keyword evidence="6" id="KW-0808">Transferase</keyword>
<comment type="catalytic activity">
    <reaction evidence="19">
        <text>ATP + H2O = ADP + phosphate + H(+)</text>
        <dbReference type="Rhea" id="RHEA:13065"/>
        <dbReference type="ChEBI" id="CHEBI:15377"/>
        <dbReference type="ChEBI" id="CHEBI:15378"/>
        <dbReference type="ChEBI" id="CHEBI:30616"/>
        <dbReference type="ChEBI" id="CHEBI:43474"/>
        <dbReference type="ChEBI" id="CHEBI:456216"/>
    </reaction>
</comment>
<keyword evidence="9" id="KW-0540">Nuclease</keyword>
<evidence type="ECO:0000256" key="19">
    <source>
        <dbReference type="ARBA" id="ARBA00049360"/>
    </source>
</evidence>
<evidence type="ECO:0000256" key="3">
    <source>
        <dbReference type="ARBA" id="ARBA00008545"/>
    </source>
</evidence>
<evidence type="ECO:0000256" key="5">
    <source>
        <dbReference type="ARBA" id="ARBA00022562"/>
    </source>
</evidence>
<evidence type="ECO:0000256" key="12">
    <source>
        <dbReference type="ARBA" id="ARBA00022759"/>
    </source>
</evidence>
<evidence type="ECO:0000256" key="8">
    <source>
        <dbReference type="ARBA" id="ARBA00022705"/>
    </source>
</evidence>
<organism evidence="21">
    <name type="scientific">Cressdnaviricota sp</name>
    <dbReference type="NCBI Taxonomy" id="2748378"/>
    <lineage>
        <taxon>Viruses</taxon>
        <taxon>Monodnaviria</taxon>
        <taxon>Shotokuvirae</taxon>
        <taxon>Cressdnaviricota</taxon>
    </lineage>
</organism>
<keyword evidence="7" id="KW-0548">Nucleotidyltransferase</keyword>
<dbReference type="GO" id="GO:0003723">
    <property type="term" value="F:RNA binding"/>
    <property type="evidence" value="ECO:0007669"/>
    <property type="project" value="InterPro"/>
</dbReference>
<dbReference type="GO" id="GO:0016787">
    <property type="term" value="F:hydrolase activity"/>
    <property type="evidence" value="ECO:0007669"/>
    <property type="project" value="UniProtKB-KW"/>
</dbReference>
<dbReference type="GO" id="GO:0016779">
    <property type="term" value="F:nucleotidyltransferase activity"/>
    <property type="evidence" value="ECO:0007669"/>
    <property type="project" value="UniProtKB-KW"/>
</dbReference>
<dbReference type="GO" id="GO:0046872">
    <property type="term" value="F:metal ion binding"/>
    <property type="evidence" value="ECO:0007669"/>
    <property type="project" value="UniProtKB-KW"/>
</dbReference>
<dbReference type="InterPro" id="IPR027417">
    <property type="entry name" value="P-loop_NTPase"/>
</dbReference>
<keyword evidence="10" id="KW-0479">Metal-binding</keyword>
<evidence type="ECO:0000256" key="14">
    <source>
        <dbReference type="ARBA" id="ARBA00023124"/>
    </source>
</evidence>
<keyword evidence="12" id="KW-0255">Endonuclease</keyword>
<keyword evidence="11" id="KW-0547">Nucleotide-binding</keyword>
<evidence type="ECO:0000256" key="4">
    <source>
        <dbReference type="ARBA" id="ARBA00014531"/>
    </source>
</evidence>
<dbReference type="GO" id="GO:0003724">
    <property type="term" value="F:RNA helicase activity"/>
    <property type="evidence" value="ECO:0007669"/>
    <property type="project" value="InterPro"/>
</dbReference>
<accession>A0A6M9Z7S7</accession>
<evidence type="ECO:0000259" key="20">
    <source>
        <dbReference type="PROSITE" id="PS52020"/>
    </source>
</evidence>
<evidence type="ECO:0000313" key="21">
    <source>
        <dbReference type="EMBL" id="QKN88855.1"/>
    </source>
</evidence>
<keyword evidence="8" id="KW-0235">DNA replication</keyword>
<evidence type="ECO:0000256" key="1">
    <source>
        <dbReference type="ARBA" id="ARBA00001936"/>
    </source>
</evidence>
<dbReference type="Pfam" id="PF00910">
    <property type="entry name" value="RNA_helicase"/>
    <property type="match status" value="1"/>
</dbReference>
<dbReference type="GO" id="GO:0042025">
    <property type="term" value="C:host cell nucleus"/>
    <property type="evidence" value="ECO:0007669"/>
    <property type="project" value="UniProtKB-SubCell"/>
</dbReference>
<sequence length="323" mass="36872">MAANPQAKRWCFTLNNPTISELELVEALDEHGVEYLVFQLEEGENQTPHYQGFVCFFEKKRLSQIRHVIPANFLVARGSVAQNKKYCTKEEGRIGQFCEIGTPPEEMGARTDLIALHSALKAGLTTKEFSNEYFHLFIKYPKLVENYELAQIEPRGDGCQVHVTLLVGLGRAGKSTYAVKLANNLGLGRVYRHSLGQWWDGYRGERVVIFDDFRGHSLSLTQFKLVFDGFSLRVPVKGASCNLAATHFFITTNVDPLEWWRDEIAAREKSAITGRFHRILYFENKYEFIEFPDYDSYASLILTPLPDGIFRPQLPPPTQIVQD</sequence>